<proteinExistence type="predicted"/>
<dbReference type="EMBL" id="RKST01000008">
    <property type="protein sequence ID" value="RUM97926.1"/>
    <property type="molecule type" value="Genomic_DNA"/>
</dbReference>
<keyword evidence="2" id="KW-1185">Reference proteome</keyword>
<comment type="caution">
    <text evidence="1">The sequence shown here is derived from an EMBL/GenBank/DDBJ whole genome shotgun (WGS) entry which is preliminary data.</text>
</comment>
<dbReference type="Proteomes" id="UP000281647">
    <property type="component" value="Unassembled WGS sequence"/>
</dbReference>
<organism evidence="1 2">
    <name type="scientific">Borborobacter arsenicus</name>
    <dbReference type="NCBI Taxonomy" id="1851146"/>
    <lineage>
        <taxon>Bacteria</taxon>
        <taxon>Pseudomonadati</taxon>
        <taxon>Pseudomonadota</taxon>
        <taxon>Alphaproteobacteria</taxon>
        <taxon>Hyphomicrobiales</taxon>
        <taxon>Phyllobacteriaceae</taxon>
        <taxon>Borborobacter</taxon>
    </lineage>
</organism>
<protein>
    <submittedName>
        <fullName evidence="1">Uncharacterized protein</fullName>
    </submittedName>
</protein>
<sequence>MNTPDRFDIRVREYNFGSAPRLDGETAWYRAMTSGPDNRLIESPIRFRRAIEAAQEAARMDYDRCGGELASRSAIVATGHIGPRPAGTPRHLVRVSYRPRFR</sequence>
<name>A0A432V6Y4_9HYPH</name>
<evidence type="ECO:0000313" key="2">
    <source>
        <dbReference type="Proteomes" id="UP000281647"/>
    </source>
</evidence>
<dbReference type="AlphaFoldDB" id="A0A432V6Y4"/>
<reference evidence="1 2" key="1">
    <citation type="submission" date="2018-11" db="EMBL/GenBank/DDBJ databases">
        <title>Pseudaminobacter arsenicus sp. nov., an arsenic-resistant bacterium isolated from arsenic-rich aquifers.</title>
        <authorList>
            <person name="Mu Y."/>
        </authorList>
    </citation>
    <scope>NUCLEOTIDE SEQUENCE [LARGE SCALE GENOMIC DNA]</scope>
    <source>
        <strain evidence="1 2">CB3</strain>
    </source>
</reference>
<accession>A0A432V6Y4</accession>
<dbReference type="RefSeq" id="WP_128626797.1">
    <property type="nucleotide sequence ID" value="NZ_RKST01000008.1"/>
</dbReference>
<evidence type="ECO:0000313" key="1">
    <source>
        <dbReference type="EMBL" id="RUM97926.1"/>
    </source>
</evidence>
<gene>
    <name evidence="1" type="ORF">EET67_09940</name>
</gene>